<keyword evidence="3" id="KW-0732">Signal</keyword>
<proteinExistence type="predicted"/>
<dbReference type="PATRIC" id="fig|318683.6.peg.3348"/>
<gene>
    <name evidence="4" type="ORF">AD945_03800</name>
</gene>
<dbReference type="OrthoDB" id="7283000at2"/>
<feature type="region of interest" description="Disordered" evidence="2">
    <location>
        <begin position="141"/>
        <end position="162"/>
    </location>
</feature>
<keyword evidence="1" id="KW-0175">Coiled coil</keyword>
<feature type="chain" id="PRO_5007555871" evidence="3">
    <location>
        <begin position="25"/>
        <end position="269"/>
    </location>
</feature>
<evidence type="ECO:0000313" key="4">
    <source>
        <dbReference type="EMBL" id="KXV49680.1"/>
    </source>
</evidence>
<evidence type="ECO:0000256" key="2">
    <source>
        <dbReference type="SAM" id="MobiDB-lite"/>
    </source>
</evidence>
<dbReference type="EMBL" id="LHZR01000092">
    <property type="protein sequence ID" value="KXV49680.1"/>
    <property type="molecule type" value="Genomic_DNA"/>
</dbReference>
<evidence type="ECO:0000256" key="1">
    <source>
        <dbReference type="SAM" id="Coils"/>
    </source>
</evidence>
<evidence type="ECO:0000256" key="3">
    <source>
        <dbReference type="SAM" id="SignalP"/>
    </source>
</evidence>
<feature type="signal peptide" evidence="3">
    <location>
        <begin position="1"/>
        <end position="24"/>
    </location>
</feature>
<sequence length="269" mass="29276">MTKRIALFAACAALSFAGARHAQAQVLTSDIKTEVSTDLGYLESAKSYIQQGEQYYMQGEQYYMQGEQFVQQVKNAKGLGLLQALTGVNLDGHITADQAIMGLNNAYNSLDPYSGGYLTQAREIISDSYFLPTTGTSAQSQVGQLLGGNSSGPSSTGYDRANRDTNQFMQYSNAIAAVNQERASTAQMMQDQDDASDELGDDDTAQATELLVAQSSTQMHQNDMNIRLQQVIADNQVQEKLERLETENAIADKNLKHLQKVQAFAASGD</sequence>
<reference evidence="4 5" key="1">
    <citation type="submission" date="2015-06" db="EMBL/GenBank/DDBJ databases">
        <title>Improved classification and identification of acetic acid bacteria using matrix-assisted laser desorption/ionization time-of-flight mass spectrometry; Gluconobacter nephelii and Gluconobacter uchimurae are later heterotypic synonyms of Gluconobacter japonicus and Gluconobacter oxydans, respectively.</title>
        <authorList>
            <person name="Li L."/>
            <person name="Cleenwerck I."/>
            <person name="De Vuyst L."/>
            <person name="Vandamme P."/>
        </authorList>
    </citation>
    <scope>NUCLEOTIDE SEQUENCE [LARGE SCALE GENOMIC DNA]</scope>
    <source>
        <strain evidence="4 5">LMG 1768</strain>
    </source>
</reference>
<comment type="caution">
    <text evidence="4">The sequence shown here is derived from an EMBL/GenBank/DDBJ whole genome shotgun (WGS) entry which is preliminary data.</text>
</comment>
<feature type="coiled-coil region" evidence="1">
    <location>
        <begin position="234"/>
        <end position="261"/>
    </location>
</feature>
<dbReference type="AlphaFoldDB" id="A0A149TLL7"/>
<dbReference type="Proteomes" id="UP000075636">
    <property type="component" value="Unassembled WGS sequence"/>
</dbReference>
<accession>A0A149TLL7</accession>
<organism evidence="4 5">
    <name type="scientific">Gluconobacter albidus</name>
    <dbReference type="NCBI Taxonomy" id="318683"/>
    <lineage>
        <taxon>Bacteria</taxon>
        <taxon>Pseudomonadati</taxon>
        <taxon>Pseudomonadota</taxon>
        <taxon>Alphaproteobacteria</taxon>
        <taxon>Acetobacterales</taxon>
        <taxon>Acetobacteraceae</taxon>
        <taxon>Gluconobacter</taxon>
    </lineage>
</organism>
<protein>
    <submittedName>
        <fullName evidence="4">Uncharacterized protein</fullName>
    </submittedName>
</protein>
<name>A0A149TLL7_9PROT</name>
<evidence type="ECO:0000313" key="5">
    <source>
        <dbReference type="Proteomes" id="UP000075636"/>
    </source>
</evidence>